<dbReference type="Proteomes" id="UP000265515">
    <property type="component" value="Unassembled WGS sequence"/>
</dbReference>
<dbReference type="Gramene" id="GBG75399">
    <property type="protein sequence ID" value="GBG75399"/>
    <property type="gene ID" value="CBR_g20029"/>
</dbReference>
<dbReference type="Pfam" id="PF03732">
    <property type="entry name" value="Retrotrans_gag"/>
    <property type="match status" value="1"/>
</dbReference>
<feature type="compositionally biased region" description="Polar residues" evidence="1">
    <location>
        <begin position="308"/>
        <end position="321"/>
    </location>
</feature>
<name>A0A388KZC5_CHABU</name>
<dbReference type="AlphaFoldDB" id="A0A388KZC5"/>
<evidence type="ECO:0000313" key="4">
    <source>
        <dbReference type="Proteomes" id="UP000265515"/>
    </source>
</evidence>
<sequence>MLKRIQQLEQQVASANTSIGPSDLIDRVNVLEIDVGTLKTGAQQLQQQVSAAAGPSAMTRETIAKFDGLPIFCDALKTDPIQWWCQFELKLDIHHVIDATRHAYLYSRSGGACQAWLDNMLSAHACTVTELHKYITWADLTATWKKRFQVEPPEHQAMDKLRTFSQNSMPSRDWISEFQRLASTPKLPMNFNGIELYFIKRSCLALQNALTQVAENLNTSDKLFNKVVQIIVTNLAARNTGHSSTAGQGAHQHRPKVAAVAAATPSDPSILNEAVSSDEGDKLAAAQNGGRPAKGRGRGKTKTNTTTSSGHGQAAQEQGPWTTYGLTERGYRVRTKYRYCLWCNSSTHETASCPTKAKGTAQSGK</sequence>
<dbReference type="InterPro" id="IPR005162">
    <property type="entry name" value="Retrotrans_gag_dom"/>
</dbReference>
<proteinExistence type="predicted"/>
<organism evidence="3 4">
    <name type="scientific">Chara braunii</name>
    <name type="common">Braun's stonewort</name>
    <dbReference type="NCBI Taxonomy" id="69332"/>
    <lineage>
        <taxon>Eukaryota</taxon>
        <taxon>Viridiplantae</taxon>
        <taxon>Streptophyta</taxon>
        <taxon>Charophyceae</taxon>
        <taxon>Charales</taxon>
        <taxon>Characeae</taxon>
        <taxon>Chara</taxon>
    </lineage>
</organism>
<dbReference type="EMBL" id="BFEA01000224">
    <property type="protein sequence ID" value="GBG75399.1"/>
    <property type="molecule type" value="Genomic_DNA"/>
</dbReference>
<protein>
    <recommendedName>
        <fullName evidence="2">Retrotransposon gag domain-containing protein</fullName>
    </recommendedName>
</protein>
<accession>A0A388KZC5</accession>
<reference evidence="3 4" key="1">
    <citation type="journal article" date="2018" name="Cell">
        <title>The Chara Genome: Secondary Complexity and Implications for Plant Terrestrialization.</title>
        <authorList>
            <person name="Nishiyama T."/>
            <person name="Sakayama H."/>
            <person name="Vries J.D."/>
            <person name="Buschmann H."/>
            <person name="Saint-Marcoux D."/>
            <person name="Ullrich K.K."/>
            <person name="Haas F.B."/>
            <person name="Vanderstraeten L."/>
            <person name="Becker D."/>
            <person name="Lang D."/>
            <person name="Vosolsobe S."/>
            <person name="Rombauts S."/>
            <person name="Wilhelmsson P.K.I."/>
            <person name="Janitza P."/>
            <person name="Kern R."/>
            <person name="Heyl A."/>
            <person name="Rumpler F."/>
            <person name="Villalobos L.I.A.C."/>
            <person name="Clay J.M."/>
            <person name="Skokan R."/>
            <person name="Toyoda A."/>
            <person name="Suzuki Y."/>
            <person name="Kagoshima H."/>
            <person name="Schijlen E."/>
            <person name="Tajeshwar N."/>
            <person name="Catarino B."/>
            <person name="Hetherington A.J."/>
            <person name="Saltykova A."/>
            <person name="Bonnot C."/>
            <person name="Breuninger H."/>
            <person name="Symeonidi A."/>
            <person name="Radhakrishnan G.V."/>
            <person name="Van Nieuwerburgh F."/>
            <person name="Deforce D."/>
            <person name="Chang C."/>
            <person name="Karol K.G."/>
            <person name="Hedrich R."/>
            <person name="Ulvskov P."/>
            <person name="Glockner G."/>
            <person name="Delwiche C.F."/>
            <person name="Petrasek J."/>
            <person name="Van de Peer Y."/>
            <person name="Friml J."/>
            <person name="Beilby M."/>
            <person name="Dolan L."/>
            <person name="Kohara Y."/>
            <person name="Sugano S."/>
            <person name="Fujiyama A."/>
            <person name="Delaux P.-M."/>
            <person name="Quint M."/>
            <person name="TheiBen G."/>
            <person name="Hagemann M."/>
            <person name="Harholt J."/>
            <person name="Dunand C."/>
            <person name="Zachgo S."/>
            <person name="Langdale J."/>
            <person name="Maumus F."/>
            <person name="Straeten D.V.D."/>
            <person name="Gould S.B."/>
            <person name="Rensing S.A."/>
        </authorList>
    </citation>
    <scope>NUCLEOTIDE SEQUENCE [LARGE SCALE GENOMIC DNA]</scope>
    <source>
        <strain evidence="3 4">S276</strain>
    </source>
</reference>
<evidence type="ECO:0000256" key="1">
    <source>
        <dbReference type="SAM" id="MobiDB-lite"/>
    </source>
</evidence>
<gene>
    <name evidence="3" type="ORF">CBR_g20029</name>
</gene>
<feature type="domain" description="Retrotransposon gag" evidence="2">
    <location>
        <begin position="111"/>
        <end position="183"/>
    </location>
</feature>
<evidence type="ECO:0000313" key="3">
    <source>
        <dbReference type="EMBL" id="GBG75399.1"/>
    </source>
</evidence>
<keyword evidence="4" id="KW-1185">Reference proteome</keyword>
<comment type="caution">
    <text evidence="3">The sequence shown here is derived from an EMBL/GenBank/DDBJ whole genome shotgun (WGS) entry which is preliminary data.</text>
</comment>
<evidence type="ECO:0000259" key="2">
    <source>
        <dbReference type="Pfam" id="PF03732"/>
    </source>
</evidence>
<feature type="region of interest" description="Disordered" evidence="1">
    <location>
        <begin position="275"/>
        <end position="321"/>
    </location>
</feature>